<protein>
    <recommendedName>
        <fullName evidence="6">ABC transmembrane type-1 domain-containing protein</fullName>
    </recommendedName>
</protein>
<dbReference type="AlphaFoldDB" id="A0A8D0HE63"/>
<comment type="subcellular location">
    <subcellularLocation>
        <location evidence="1">Membrane</location>
        <topology evidence="1">Multi-pass membrane protein</topology>
    </subcellularLocation>
</comment>
<evidence type="ECO:0000256" key="5">
    <source>
        <dbReference type="SAM" id="Phobius"/>
    </source>
</evidence>
<keyword evidence="3 5" id="KW-1133">Transmembrane helix</keyword>
<evidence type="ECO:0000256" key="4">
    <source>
        <dbReference type="ARBA" id="ARBA00023136"/>
    </source>
</evidence>
<keyword evidence="2 5" id="KW-0812">Transmembrane</keyword>
<dbReference type="InterPro" id="IPR036640">
    <property type="entry name" value="ABC1_TM_sf"/>
</dbReference>
<dbReference type="Ensembl" id="ENSSPUT00000020483.1">
    <property type="protein sequence ID" value="ENSSPUP00000019229.1"/>
    <property type="gene ID" value="ENSSPUG00000014819.1"/>
</dbReference>
<feature type="transmembrane region" description="Helical" evidence="5">
    <location>
        <begin position="31"/>
        <end position="53"/>
    </location>
</feature>
<feature type="transmembrane region" description="Helical" evidence="5">
    <location>
        <begin position="65"/>
        <end position="87"/>
    </location>
</feature>
<accession>A0A8D0HE63</accession>
<evidence type="ECO:0000256" key="3">
    <source>
        <dbReference type="ARBA" id="ARBA00022989"/>
    </source>
</evidence>
<dbReference type="GO" id="GO:0005524">
    <property type="term" value="F:ATP binding"/>
    <property type="evidence" value="ECO:0007669"/>
    <property type="project" value="InterPro"/>
</dbReference>
<organism evidence="7 8">
    <name type="scientific">Sphenodon punctatus</name>
    <name type="common">Tuatara</name>
    <name type="synonym">Hatteria punctata</name>
    <dbReference type="NCBI Taxonomy" id="8508"/>
    <lineage>
        <taxon>Eukaryota</taxon>
        <taxon>Metazoa</taxon>
        <taxon>Chordata</taxon>
        <taxon>Craniata</taxon>
        <taxon>Vertebrata</taxon>
        <taxon>Euteleostomi</taxon>
        <taxon>Lepidosauria</taxon>
        <taxon>Sphenodontia</taxon>
        <taxon>Sphenodontidae</taxon>
        <taxon>Sphenodon</taxon>
    </lineage>
</organism>
<dbReference type="GO" id="GO:0015421">
    <property type="term" value="F:ABC-type oligopeptide transporter activity"/>
    <property type="evidence" value="ECO:0007669"/>
    <property type="project" value="TreeGrafter"/>
</dbReference>
<keyword evidence="4 5" id="KW-0472">Membrane</keyword>
<feature type="domain" description="ABC transmembrane type-1" evidence="6">
    <location>
        <begin position="1"/>
        <end position="72"/>
    </location>
</feature>
<proteinExistence type="predicted"/>
<sequence length="91" mass="10192">MAWFDTTQIGTLNTRLTDDINTIHEGIGDKICIFVQFFATFLTGIIIGFVYGWKLTLVILSVSPLLAASAAVWSFVSVLDELFYILCRVKK</sequence>
<evidence type="ECO:0000256" key="2">
    <source>
        <dbReference type="ARBA" id="ARBA00022692"/>
    </source>
</evidence>
<dbReference type="GO" id="GO:0090374">
    <property type="term" value="P:oligopeptide export from mitochondrion"/>
    <property type="evidence" value="ECO:0007669"/>
    <property type="project" value="TreeGrafter"/>
</dbReference>
<reference evidence="7" key="2">
    <citation type="submission" date="2025-09" db="UniProtKB">
        <authorList>
            <consortium name="Ensembl"/>
        </authorList>
    </citation>
    <scope>IDENTIFICATION</scope>
</reference>
<evidence type="ECO:0000313" key="7">
    <source>
        <dbReference type="Ensembl" id="ENSSPUP00000019229.1"/>
    </source>
</evidence>
<evidence type="ECO:0000313" key="8">
    <source>
        <dbReference type="Proteomes" id="UP000694392"/>
    </source>
</evidence>
<evidence type="ECO:0000256" key="1">
    <source>
        <dbReference type="ARBA" id="ARBA00004141"/>
    </source>
</evidence>
<dbReference type="SUPFAM" id="SSF90123">
    <property type="entry name" value="ABC transporter transmembrane region"/>
    <property type="match status" value="1"/>
</dbReference>
<evidence type="ECO:0000259" key="6">
    <source>
        <dbReference type="PROSITE" id="PS50929"/>
    </source>
</evidence>
<name>A0A8D0HE63_SPHPU</name>
<dbReference type="InterPro" id="IPR011527">
    <property type="entry name" value="ABC1_TM_dom"/>
</dbReference>
<dbReference type="Pfam" id="PF00664">
    <property type="entry name" value="ABC_membrane"/>
    <property type="match status" value="1"/>
</dbReference>
<keyword evidence="8" id="KW-1185">Reference proteome</keyword>
<dbReference type="InterPro" id="IPR039421">
    <property type="entry name" value="Type_1_exporter"/>
</dbReference>
<dbReference type="Gene3D" id="1.20.1560.10">
    <property type="entry name" value="ABC transporter type 1, transmembrane domain"/>
    <property type="match status" value="1"/>
</dbReference>
<dbReference type="PROSITE" id="PS50929">
    <property type="entry name" value="ABC_TM1F"/>
    <property type="match status" value="1"/>
</dbReference>
<reference evidence="7" key="1">
    <citation type="submission" date="2025-08" db="UniProtKB">
        <authorList>
            <consortium name="Ensembl"/>
        </authorList>
    </citation>
    <scope>IDENTIFICATION</scope>
</reference>
<dbReference type="PANTHER" id="PTHR43394:SF20">
    <property type="entry name" value="ATP BINDING CASSETTE SUBFAMILY B MEMBER 5"/>
    <property type="match status" value="1"/>
</dbReference>
<dbReference type="Proteomes" id="UP000694392">
    <property type="component" value="Unplaced"/>
</dbReference>
<dbReference type="GO" id="GO:0005743">
    <property type="term" value="C:mitochondrial inner membrane"/>
    <property type="evidence" value="ECO:0007669"/>
    <property type="project" value="TreeGrafter"/>
</dbReference>
<dbReference type="PANTHER" id="PTHR43394">
    <property type="entry name" value="ATP-DEPENDENT PERMEASE MDL1, MITOCHONDRIAL"/>
    <property type="match status" value="1"/>
</dbReference>